<dbReference type="PANTHER" id="PTHR14225">
    <property type="entry name" value="APOLIPOPROTEIN C-III"/>
    <property type="match status" value="1"/>
</dbReference>
<dbReference type="PANTHER" id="PTHR14225:SF0">
    <property type="entry name" value="APOLIPOPROTEIN C-III"/>
    <property type="match status" value="1"/>
</dbReference>
<keyword evidence="6" id="KW-0964">Secreted</keyword>
<comment type="similarity">
    <text evidence="2">Belongs to the apolipoprotein C3 family.</text>
</comment>
<dbReference type="InterPro" id="IPR008403">
    <property type="entry name" value="Apo-CIII"/>
</dbReference>
<evidence type="ECO:0000313" key="15">
    <source>
        <dbReference type="EMBL" id="KAJ7305164.1"/>
    </source>
</evidence>
<evidence type="ECO:0000256" key="9">
    <source>
        <dbReference type="ARBA" id="ARBA00023055"/>
    </source>
</evidence>
<evidence type="ECO:0000256" key="13">
    <source>
        <dbReference type="ARBA" id="ARBA00045699"/>
    </source>
</evidence>
<evidence type="ECO:0000256" key="1">
    <source>
        <dbReference type="ARBA" id="ARBA00004613"/>
    </source>
</evidence>
<organism evidence="15 16">
    <name type="scientific">Phrynocephalus forsythii</name>
    <dbReference type="NCBI Taxonomy" id="171643"/>
    <lineage>
        <taxon>Eukaryota</taxon>
        <taxon>Metazoa</taxon>
        <taxon>Chordata</taxon>
        <taxon>Craniata</taxon>
        <taxon>Vertebrata</taxon>
        <taxon>Euteleostomi</taxon>
        <taxon>Lepidosauria</taxon>
        <taxon>Squamata</taxon>
        <taxon>Bifurcata</taxon>
        <taxon>Unidentata</taxon>
        <taxon>Episquamata</taxon>
        <taxon>Toxicofera</taxon>
        <taxon>Iguania</taxon>
        <taxon>Acrodonta</taxon>
        <taxon>Agamidae</taxon>
        <taxon>Agaminae</taxon>
        <taxon>Phrynocephalus</taxon>
    </lineage>
</organism>
<feature type="chain" id="PRO_5040393829" description="Apolipoprotein C-III" evidence="14">
    <location>
        <begin position="36"/>
        <end position="104"/>
    </location>
</feature>
<evidence type="ECO:0000256" key="6">
    <source>
        <dbReference type="ARBA" id="ARBA00022525"/>
    </source>
</evidence>
<evidence type="ECO:0000256" key="5">
    <source>
        <dbReference type="ARBA" id="ARBA00022513"/>
    </source>
</evidence>
<reference evidence="15" key="1">
    <citation type="journal article" date="2023" name="DNA Res.">
        <title>Chromosome-level genome assembly of Phrynocephalus forsythii using third-generation DNA sequencing and Hi-C analysis.</title>
        <authorList>
            <person name="Qi Y."/>
            <person name="Zhao W."/>
            <person name="Zhao Y."/>
            <person name="Niu C."/>
            <person name="Cao S."/>
            <person name="Zhang Y."/>
        </authorList>
    </citation>
    <scope>NUCLEOTIDE SEQUENCE</scope>
    <source>
        <tissue evidence="15">Muscle</tissue>
    </source>
</reference>
<dbReference type="GO" id="GO:0016042">
    <property type="term" value="P:lipid catabolic process"/>
    <property type="evidence" value="ECO:0007669"/>
    <property type="project" value="UniProtKB-KW"/>
</dbReference>
<dbReference type="GO" id="GO:0006869">
    <property type="term" value="P:lipid transport"/>
    <property type="evidence" value="ECO:0007669"/>
    <property type="project" value="UniProtKB-KW"/>
</dbReference>
<dbReference type="GO" id="GO:0042157">
    <property type="term" value="P:lipoprotein metabolic process"/>
    <property type="evidence" value="ECO:0007669"/>
    <property type="project" value="InterPro"/>
</dbReference>
<protein>
    <recommendedName>
        <fullName evidence="3">Apolipoprotein C-III</fullName>
    </recommendedName>
    <alternativeName>
        <fullName evidence="12">Apolipoprotein C3</fullName>
    </alternativeName>
</protein>
<evidence type="ECO:0000256" key="3">
    <source>
        <dbReference type="ARBA" id="ARBA00015570"/>
    </source>
</evidence>
<evidence type="ECO:0000256" key="8">
    <source>
        <dbReference type="ARBA" id="ARBA00022963"/>
    </source>
</evidence>
<evidence type="ECO:0000256" key="11">
    <source>
        <dbReference type="ARBA" id="ARBA00023313"/>
    </source>
</evidence>
<dbReference type="InterPro" id="IPR038195">
    <property type="entry name" value="Apo_CIII_sf"/>
</dbReference>
<dbReference type="EMBL" id="JAPFRF010000022">
    <property type="protein sequence ID" value="KAJ7305164.1"/>
    <property type="molecule type" value="Genomic_DNA"/>
</dbReference>
<comment type="caution">
    <text evidence="15">The sequence shown here is derived from an EMBL/GenBank/DDBJ whole genome shotgun (WGS) entry which is preliminary data.</text>
</comment>
<dbReference type="GO" id="GO:0034361">
    <property type="term" value="C:very-low-density lipoprotein particle"/>
    <property type="evidence" value="ECO:0007669"/>
    <property type="project" value="UniProtKB-KW"/>
</dbReference>
<keyword evidence="8" id="KW-0442">Lipid degradation</keyword>
<dbReference type="AlphaFoldDB" id="A0A9Q1AQZ4"/>
<keyword evidence="11" id="KW-0850">VLDL</keyword>
<sequence length="104" mass="11714">MASCSSSGTGPAEKHAMRVPLLLVLLALFVTLAWAQDPVEESLLAKMQHYAQQASERAQEHVATFQQSEVAQKAREWMESSLARSKEYLTELRDRFSTLWETSS</sequence>
<keyword evidence="16" id="KW-1185">Reference proteome</keyword>
<evidence type="ECO:0000256" key="10">
    <source>
        <dbReference type="ARBA" id="ARBA00023098"/>
    </source>
</evidence>
<gene>
    <name evidence="15" type="ORF">JRQ81_011069</name>
</gene>
<feature type="signal peptide" evidence="14">
    <location>
        <begin position="1"/>
        <end position="35"/>
    </location>
</feature>
<keyword evidence="4" id="KW-0813">Transport</keyword>
<name>A0A9Q1AQZ4_9SAUR</name>
<evidence type="ECO:0000256" key="12">
    <source>
        <dbReference type="ARBA" id="ARBA00031173"/>
    </source>
</evidence>
<dbReference type="SUPFAM" id="SSF47162">
    <property type="entry name" value="Apolipoprotein"/>
    <property type="match status" value="1"/>
</dbReference>
<dbReference type="OrthoDB" id="9049572at2759"/>
<dbReference type="GO" id="GO:0008289">
    <property type="term" value="F:lipid binding"/>
    <property type="evidence" value="ECO:0007669"/>
    <property type="project" value="InterPro"/>
</dbReference>
<evidence type="ECO:0000313" key="16">
    <source>
        <dbReference type="Proteomes" id="UP001142489"/>
    </source>
</evidence>
<keyword evidence="10" id="KW-0443">Lipid metabolism</keyword>
<dbReference type="Proteomes" id="UP001142489">
    <property type="component" value="Unassembled WGS sequence"/>
</dbReference>
<comment type="subcellular location">
    <subcellularLocation>
        <location evidence="1">Secreted</location>
    </subcellularLocation>
</comment>
<comment type="function">
    <text evidence="13">Component of triglyceride-rich very low density lipoproteins (VLDL) and high density lipoproteins (HDL) in plasma. Plays a multifaceted role in triglyceride homeostasis. Intracellularly, promotes hepatic very low density lipoprotein 1 (VLDL1) assembly and secretion; extracellularly, attenuates hydrolysis and clearance of triglyceride-rich lipoproteins (TRLs). Impairs the lipolysis of TRLs by inhibiting lipoprotein lipase and the hepatic uptake of TRLs by remnant receptors. Formed of several curved helices connected via semiflexible hinges, so that it can wrap tightly around the curved micelle surface and easily adapt to the different diameters of its natural binding partners.</text>
</comment>
<proteinExistence type="inferred from homology"/>
<evidence type="ECO:0000256" key="4">
    <source>
        <dbReference type="ARBA" id="ARBA00022448"/>
    </source>
</evidence>
<dbReference type="Pfam" id="PF05778">
    <property type="entry name" value="Apo-CIII"/>
    <property type="match status" value="1"/>
</dbReference>
<dbReference type="GO" id="GO:0042627">
    <property type="term" value="C:chylomicron"/>
    <property type="evidence" value="ECO:0007669"/>
    <property type="project" value="UniProtKB-KW"/>
</dbReference>
<evidence type="ECO:0000256" key="14">
    <source>
        <dbReference type="SAM" id="SignalP"/>
    </source>
</evidence>
<keyword evidence="9" id="KW-0445">Lipid transport</keyword>
<keyword evidence="7 14" id="KW-0732">Signal</keyword>
<evidence type="ECO:0000256" key="7">
    <source>
        <dbReference type="ARBA" id="ARBA00022729"/>
    </source>
</evidence>
<keyword evidence="5" id="KW-0162">Chylomicron</keyword>
<dbReference type="Gene3D" id="6.10.90.10">
    <property type="entry name" value="Apolipoprotein CIII"/>
    <property type="match status" value="1"/>
</dbReference>
<accession>A0A9Q1AQZ4</accession>
<evidence type="ECO:0000256" key="2">
    <source>
        <dbReference type="ARBA" id="ARBA00011008"/>
    </source>
</evidence>